<dbReference type="Gene3D" id="3.10.180.10">
    <property type="entry name" value="2,3-Dihydroxybiphenyl 1,2-Dioxygenase, domain 1"/>
    <property type="match status" value="1"/>
</dbReference>
<protein>
    <submittedName>
        <fullName evidence="2">VOC family protein</fullName>
    </submittedName>
</protein>
<gene>
    <name evidence="2" type="ORF">ACFOZ5_18145</name>
</gene>
<keyword evidence="3" id="KW-1185">Reference proteome</keyword>
<dbReference type="InterPro" id="IPR029068">
    <property type="entry name" value="Glyas_Bleomycin-R_OHBP_Dase"/>
</dbReference>
<proteinExistence type="predicted"/>
<dbReference type="InterPro" id="IPR025870">
    <property type="entry name" value="Glyoxalase-like_dom"/>
</dbReference>
<feature type="domain" description="Glyoxalase-like" evidence="1">
    <location>
        <begin position="38"/>
        <end position="184"/>
    </location>
</feature>
<comment type="caution">
    <text evidence="2">The sequence shown here is derived from an EMBL/GenBank/DDBJ whole genome shotgun (WGS) entry which is preliminary data.</text>
</comment>
<dbReference type="EMBL" id="JBHSDI010000062">
    <property type="protein sequence ID" value="MFC4260945.1"/>
    <property type="molecule type" value="Genomic_DNA"/>
</dbReference>
<dbReference type="Pfam" id="PF13468">
    <property type="entry name" value="Glyoxalase_3"/>
    <property type="match status" value="1"/>
</dbReference>
<evidence type="ECO:0000259" key="1">
    <source>
        <dbReference type="Pfam" id="PF13468"/>
    </source>
</evidence>
<name>A0ABV8QKS6_9GAMM</name>
<evidence type="ECO:0000313" key="3">
    <source>
        <dbReference type="Proteomes" id="UP001595798"/>
    </source>
</evidence>
<accession>A0ABV8QKS6</accession>
<dbReference type="SUPFAM" id="SSF54593">
    <property type="entry name" value="Glyoxalase/Bleomycin resistance protein/Dihydroxybiphenyl dioxygenase"/>
    <property type="match status" value="1"/>
</dbReference>
<dbReference type="RefSeq" id="WP_379889989.1">
    <property type="nucleotide sequence ID" value="NZ_JBHSDI010000062.1"/>
</dbReference>
<reference evidence="3" key="1">
    <citation type="journal article" date="2019" name="Int. J. Syst. Evol. Microbiol.">
        <title>The Global Catalogue of Microorganisms (GCM) 10K type strain sequencing project: providing services to taxonomists for standard genome sequencing and annotation.</title>
        <authorList>
            <consortium name="The Broad Institute Genomics Platform"/>
            <consortium name="The Broad Institute Genome Sequencing Center for Infectious Disease"/>
            <person name="Wu L."/>
            <person name="Ma J."/>
        </authorList>
    </citation>
    <scope>NUCLEOTIDE SEQUENCE [LARGE SCALE GENOMIC DNA]</scope>
    <source>
        <strain evidence="3">CECT 7297</strain>
    </source>
</reference>
<evidence type="ECO:0000313" key="2">
    <source>
        <dbReference type="EMBL" id="MFC4260945.1"/>
    </source>
</evidence>
<sequence>MPIHLRQVCLVAEKLEPCRRDIEAVFRTPVCHRDPEVATFGLENALFALGSQFLEVVAPTQPGTAAGRFLERKGGDGGYMVICQAPTLEEQAQLRARAADNQVRVAYESDRGTWNIMQLHPRDMEAAFLEVDWDQQADMTGNWQPAGGLAWTGMGRNESVRGIVGLELSGNDPQRLAQHWSRVLGEPVQVHNGLPAIELANAVLRFSKGDTASGQGLTGVDVNVADPCDILARAKASGLPTGPDGFRLCGVTFNCMPA</sequence>
<organism evidence="2 3">
    <name type="scientific">Marinobacter lacisalsi</name>
    <dbReference type="NCBI Taxonomy" id="475979"/>
    <lineage>
        <taxon>Bacteria</taxon>
        <taxon>Pseudomonadati</taxon>
        <taxon>Pseudomonadota</taxon>
        <taxon>Gammaproteobacteria</taxon>
        <taxon>Pseudomonadales</taxon>
        <taxon>Marinobacteraceae</taxon>
        <taxon>Marinobacter</taxon>
    </lineage>
</organism>
<dbReference type="Proteomes" id="UP001595798">
    <property type="component" value="Unassembled WGS sequence"/>
</dbReference>